<feature type="region of interest" description="Disordered" evidence="1">
    <location>
        <begin position="41"/>
        <end position="60"/>
    </location>
</feature>
<keyword evidence="7" id="KW-1185">Reference proteome</keyword>
<keyword evidence="3" id="KW-0732">Signal</keyword>
<evidence type="ECO:0000256" key="3">
    <source>
        <dbReference type="SAM" id="SignalP"/>
    </source>
</evidence>
<dbReference type="EMBL" id="NRDI02000016">
    <property type="protein sequence ID" value="KAI1510593.1"/>
    <property type="molecule type" value="Genomic_DNA"/>
</dbReference>
<accession>A0A2W1G502</accession>
<evidence type="ECO:0000256" key="2">
    <source>
        <dbReference type="SAM" id="Phobius"/>
    </source>
</evidence>
<gene>
    <name evidence="5" type="ORF">Ptr86124_010398</name>
    <name evidence="4" type="ORF">PtrM4_089720</name>
</gene>
<evidence type="ECO:0000313" key="4">
    <source>
        <dbReference type="EMBL" id="KAF7571472.1"/>
    </source>
</evidence>
<feature type="signal peptide" evidence="3">
    <location>
        <begin position="1"/>
        <end position="17"/>
    </location>
</feature>
<dbReference type="Proteomes" id="UP000245464">
    <property type="component" value="Chromosome 4"/>
</dbReference>
<feature type="transmembrane region" description="Helical" evidence="2">
    <location>
        <begin position="70"/>
        <end position="92"/>
    </location>
</feature>
<keyword evidence="2" id="KW-1133">Transmembrane helix</keyword>
<protein>
    <submittedName>
        <fullName evidence="4">Uncharacterized protein</fullName>
    </submittedName>
</protein>
<keyword evidence="2" id="KW-0472">Membrane</keyword>
<dbReference type="EMBL" id="NQIK02000004">
    <property type="protein sequence ID" value="KAF7571472.1"/>
    <property type="molecule type" value="Genomic_DNA"/>
</dbReference>
<reference evidence="4" key="1">
    <citation type="journal article" date="2018" name="BMC Genomics">
        <title>Comparative genomics of the wheat fungal pathogen Pyrenophora tritici-repentis reveals chromosomal variations and genome plasticity.</title>
        <authorList>
            <person name="Moolhuijzen P."/>
            <person name="See P.T."/>
            <person name="Hane J.K."/>
            <person name="Shi G."/>
            <person name="Liu Z."/>
            <person name="Oliver R.P."/>
            <person name="Moffat C.S."/>
        </authorList>
    </citation>
    <scope>NUCLEOTIDE SEQUENCE [LARGE SCALE GENOMIC DNA]</scope>
    <source>
        <strain evidence="4">M4</strain>
    </source>
</reference>
<sequence length="93" mass="9156">MHLSSLLITAIAGFAFAAESSNPVVPGSSVMASMASSMKSEASKITSTAPKTVTGTETATTTKDSKATNVAVAMGVGDAGMMAAALGVAAWML</sequence>
<keyword evidence="2" id="KW-0812">Transmembrane</keyword>
<organism evidence="4 6">
    <name type="scientific">Pyrenophora tritici-repentis</name>
    <dbReference type="NCBI Taxonomy" id="45151"/>
    <lineage>
        <taxon>Eukaryota</taxon>
        <taxon>Fungi</taxon>
        <taxon>Dikarya</taxon>
        <taxon>Ascomycota</taxon>
        <taxon>Pezizomycotina</taxon>
        <taxon>Dothideomycetes</taxon>
        <taxon>Pleosporomycetidae</taxon>
        <taxon>Pleosporales</taxon>
        <taxon>Pleosporineae</taxon>
        <taxon>Pleosporaceae</taxon>
        <taxon>Pyrenophora</taxon>
    </lineage>
</organism>
<proteinExistence type="predicted"/>
<dbReference type="Proteomes" id="UP000249757">
    <property type="component" value="Unassembled WGS sequence"/>
</dbReference>
<dbReference type="AlphaFoldDB" id="A0A2W1G502"/>
<feature type="chain" id="PRO_5042701177" evidence="3">
    <location>
        <begin position="18"/>
        <end position="93"/>
    </location>
</feature>
<reference evidence="5" key="3">
    <citation type="journal article" date="2022" name="bioRxiv">
        <title>A global pangenome for the wheat fungal pathogen Pyrenophora tritici-repentis and prediction of effector protein structural homology.</title>
        <authorList>
            <person name="Moolhuijzen P."/>
            <person name="See P.T."/>
            <person name="Shi G."/>
            <person name="Powell H.R."/>
            <person name="Cockram J."/>
            <person name="Jorgensen L.N."/>
            <person name="Benslimane H."/>
            <person name="Strelkov S.E."/>
            <person name="Turner J."/>
            <person name="Liu Z."/>
            <person name="Moffat C.S."/>
        </authorList>
    </citation>
    <scope>NUCLEOTIDE SEQUENCE</scope>
    <source>
        <strain evidence="5">86-124</strain>
    </source>
</reference>
<reference evidence="5" key="2">
    <citation type="submission" date="2021-05" db="EMBL/GenBank/DDBJ databases">
        <authorList>
            <person name="Moolhuijzen P.M."/>
            <person name="Moffat C.S."/>
        </authorList>
    </citation>
    <scope>NUCLEOTIDE SEQUENCE</scope>
    <source>
        <strain evidence="5">86-124</strain>
    </source>
</reference>
<evidence type="ECO:0000256" key="1">
    <source>
        <dbReference type="SAM" id="MobiDB-lite"/>
    </source>
</evidence>
<name>A0A2W1G502_9PLEO</name>
<comment type="caution">
    <text evidence="4">The sequence shown here is derived from an EMBL/GenBank/DDBJ whole genome shotgun (WGS) entry which is preliminary data.</text>
</comment>
<feature type="compositionally biased region" description="Low complexity" evidence="1">
    <location>
        <begin position="48"/>
        <end position="60"/>
    </location>
</feature>
<evidence type="ECO:0000313" key="5">
    <source>
        <dbReference type="EMBL" id="KAI1510593.1"/>
    </source>
</evidence>
<evidence type="ECO:0000313" key="6">
    <source>
        <dbReference type="Proteomes" id="UP000245464"/>
    </source>
</evidence>
<reference evidence="7" key="4">
    <citation type="journal article" date="2022" name="Microb. Genom.">
        <title>A global pangenome for the wheat fungal pathogen Pyrenophora tritici-repentis and prediction of effector protein structural homology.</title>
        <authorList>
            <person name="Moolhuijzen P.M."/>
            <person name="See P.T."/>
            <person name="Shi G."/>
            <person name="Powell H.R."/>
            <person name="Cockram J."/>
            <person name="Jorgensen L.N."/>
            <person name="Benslimane H."/>
            <person name="Strelkov S.E."/>
            <person name="Turner J."/>
            <person name="Liu Z."/>
            <person name="Moffat C.S."/>
        </authorList>
    </citation>
    <scope>NUCLEOTIDE SEQUENCE [LARGE SCALE GENOMIC DNA]</scope>
</reference>
<evidence type="ECO:0000313" key="7">
    <source>
        <dbReference type="Proteomes" id="UP000249757"/>
    </source>
</evidence>